<reference evidence="11" key="1">
    <citation type="submission" date="2021-01" db="EMBL/GenBank/DDBJ databases">
        <authorList>
            <consortium name="Genoscope - CEA"/>
            <person name="William W."/>
        </authorList>
    </citation>
    <scope>NUCLEOTIDE SEQUENCE</scope>
</reference>
<keyword evidence="2" id="KW-0489">Methyltransferase</keyword>
<dbReference type="PANTHER" id="PTHR12652:SF51">
    <property type="entry name" value="(RAPE) HYPOTHETICAL PROTEIN"/>
    <property type="match status" value="1"/>
</dbReference>
<evidence type="ECO:0000313" key="11">
    <source>
        <dbReference type="EMBL" id="CAF2303101.1"/>
    </source>
</evidence>
<dbReference type="AlphaFoldDB" id="A0A817ARJ7"/>
<dbReference type="PANTHER" id="PTHR12652">
    <property type="entry name" value="PEROXISOMAL BIOGENESIS FACTOR 11"/>
    <property type="match status" value="1"/>
</dbReference>
<organism evidence="11">
    <name type="scientific">Brassica napus</name>
    <name type="common">Rape</name>
    <dbReference type="NCBI Taxonomy" id="3708"/>
    <lineage>
        <taxon>Eukaryota</taxon>
        <taxon>Viridiplantae</taxon>
        <taxon>Streptophyta</taxon>
        <taxon>Embryophyta</taxon>
        <taxon>Tracheophyta</taxon>
        <taxon>Spermatophyta</taxon>
        <taxon>Magnoliopsida</taxon>
        <taxon>eudicotyledons</taxon>
        <taxon>Gunneridae</taxon>
        <taxon>Pentapetalae</taxon>
        <taxon>rosids</taxon>
        <taxon>malvids</taxon>
        <taxon>Brassicales</taxon>
        <taxon>Brassicaceae</taxon>
        <taxon>Brassiceae</taxon>
        <taxon>Brassica</taxon>
    </lineage>
</organism>
<feature type="domain" description="RING-type" evidence="10">
    <location>
        <begin position="537"/>
        <end position="578"/>
    </location>
</feature>
<dbReference type="GO" id="GO:0005778">
    <property type="term" value="C:peroxisomal membrane"/>
    <property type="evidence" value="ECO:0007669"/>
    <property type="project" value="UniProtKB-SubCell"/>
</dbReference>
<dbReference type="InterPro" id="IPR004159">
    <property type="entry name" value="Put_SAM_MeTrfase"/>
</dbReference>
<keyword evidence="8" id="KW-0863">Zinc-finger</keyword>
<accession>A0A817ARJ7</accession>
<dbReference type="SMART" id="SM00184">
    <property type="entry name" value="RING"/>
    <property type="match status" value="1"/>
</dbReference>
<dbReference type="SUPFAM" id="SSF57850">
    <property type="entry name" value="RING/U-box"/>
    <property type="match status" value="1"/>
</dbReference>
<evidence type="ECO:0000256" key="6">
    <source>
        <dbReference type="ARBA" id="ARBA00023136"/>
    </source>
</evidence>
<name>A0A817ARJ7_BRANA</name>
<dbReference type="Pfam" id="PF03141">
    <property type="entry name" value="Methyltransf_29"/>
    <property type="match status" value="1"/>
</dbReference>
<dbReference type="Pfam" id="PF13639">
    <property type="entry name" value="zf-RING_2"/>
    <property type="match status" value="1"/>
</dbReference>
<dbReference type="GO" id="GO:0042802">
    <property type="term" value="F:identical protein binding"/>
    <property type="evidence" value="ECO:0007669"/>
    <property type="project" value="UniProtKB-ARBA"/>
</dbReference>
<dbReference type="PROSITE" id="PS50089">
    <property type="entry name" value="ZF_RING_2"/>
    <property type="match status" value="1"/>
</dbReference>
<keyword evidence="8" id="KW-0479">Metal-binding</keyword>
<dbReference type="Proteomes" id="UP001295469">
    <property type="component" value="Chromosome A04"/>
</dbReference>
<dbReference type="GO" id="GO:0044375">
    <property type="term" value="P:regulation of peroxisome size"/>
    <property type="evidence" value="ECO:0007669"/>
    <property type="project" value="UniProtKB-ARBA"/>
</dbReference>
<feature type="transmembrane region" description="Helical" evidence="9">
    <location>
        <begin position="434"/>
        <end position="451"/>
    </location>
</feature>
<evidence type="ECO:0000256" key="8">
    <source>
        <dbReference type="PROSITE-ProRule" id="PRU00175"/>
    </source>
</evidence>
<keyword evidence="5 9" id="KW-1133">Transmembrane helix</keyword>
<dbReference type="Gene3D" id="3.30.40.10">
    <property type="entry name" value="Zinc/RING finger domain, C3HC4 (zinc finger)"/>
    <property type="match status" value="1"/>
</dbReference>
<protein>
    <submittedName>
        <fullName evidence="11">(rape) hypothetical protein</fullName>
    </submittedName>
</protein>
<keyword evidence="3" id="KW-0808">Transferase</keyword>
<keyword evidence="8" id="KW-0862">Zinc</keyword>
<feature type="transmembrane region" description="Helical" evidence="9">
    <location>
        <begin position="458"/>
        <end position="478"/>
    </location>
</feature>
<sequence>MASTALDVSRAELALVVMYLNKAEARDKLCRAIQYGSKFLSGGQPGTAQTVDKSTSLARKVFRLFKFVNDLHGLISPVPKGTPLPLVLLGKSKNALLSTFLFLDQIVWLGRSGIYKNKERAELLGRISLFCWMGSSVCTTLVELGEIGRLSSSMKKIEKGLKNGNKYQDEEYRAKLKKSNERSLALIKSAMDIVVAAGLLQLSPNKITPRVTGAFGFITSIISCYQVLKKPKFCRHDQDPDMAWYTKMDSCLTPLPEVDEAEDLKTVAGGKVEKWPTRLNAVPPRINTGDLKEITPEGFLGDTKLWKQRVSYYKTLDYQLGETGRYRNILDMNAYVGGFAAALADEPVWVMNVVPVEAKLNTLGVIYERGLIGTYQNCEGSSEDESDGLEIESGTSLAKHLESTNAIFSFVWWIIGFYWISAGSEELAQSSPQLYWLCVAFLAFDVIFLVLCVAVASLIAIAVCCCLPCIIAVLYALAEQEGASDEEIERLPRFKFLTVRNSEKVNGEILETHGGIMTQLGVDSPSERVLSSDEAECCVCLCEYEDGTELRELWCRHHFHEACIDKWLRINATCPLCKSNILKTDEQSGNDAV</sequence>
<dbReference type="GO" id="GO:0016559">
    <property type="term" value="P:peroxisome fission"/>
    <property type="evidence" value="ECO:0007669"/>
    <property type="project" value="InterPro"/>
</dbReference>
<keyword evidence="6 9" id="KW-0472">Membrane</keyword>
<keyword evidence="7" id="KW-0325">Glycoprotein</keyword>
<feature type="transmembrane region" description="Helical" evidence="9">
    <location>
        <begin position="406"/>
        <end position="422"/>
    </location>
</feature>
<evidence type="ECO:0000259" key="10">
    <source>
        <dbReference type="PROSITE" id="PS50089"/>
    </source>
</evidence>
<evidence type="ECO:0000256" key="4">
    <source>
        <dbReference type="ARBA" id="ARBA00022692"/>
    </source>
</evidence>
<evidence type="ECO:0000256" key="2">
    <source>
        <dbReference type="ARBA" id="ARBA00022603"/>
    </source>
</evidence>
<dbReference type="EMBL" id="HG994358">
    <property type="protein sequence ID" value="CAF2303101.1"/>
    <property type="molecule type" value="Genomic_DNA"/>
</dbReference>
<proteinExistence type="predicted"/>
<gene>
    <name evidence="11" type="ORF">DARMORV10_A04P34000.1</name>
</gene>
<evidence type="ECO:0000256" key="3">
    <source>
        <dbReference type="ARBA" id="ARBA00022679"/>
    </source>
</evidence>
<evidence type="ECO:0000256" key="9">
    <source>
        <dbReference type="SAM" id="Phobius"/>
    </source>
</evidence>
<evidence type="ECO:0000256" key="1">
    <source>
        <dbReference type="ARBA" id="ARBA00004370"/>
    </source>
</evidence>
<dbReference type="GO" id="GO:0008168">
    <property type="term" value="F:methyltransferase activity"/>
    <property type="evidence" value="ECO:0007669"/>
    <property type="project" value="UniProtKB-KW"/>
</dbReference>
<dbReference type="InterPro" id="IPR013083">
    <property type="entry name" value="Znf_RING/FYVE/PHD"/>
</dbReference>
<keyword evidence="4 9" id="KW-0812">Transmembrane</keyword>
<evidence type="ECO:0000256" key="5">
    <source>
        <dbReference type="ARBA" id="ARBA00022989"/>
    </source>
</evidence>
<dbReference type="GO" id="GO:0032259">
    <property type="term" value="P:methylation"/>
    <property type="evidence" value="ECO:0007669"/>
    <property type="project" value="UniProtKB-KW"/>
</dbReference>
<dbReference type="GO" id="GO:0008270">
    <property type="term" value="F:zinc ion binding"/>
    <property type="evidence" value="ECO:0007669"/>
    <property type="project" value="UniProtKB-KW"/>
</dbReference>
<dbReference type="InterPro" id="IPR001841">
    <property type="entry name" value="Znf_RING"/>
</dbReference>
<comment type="subcellular location">
    <subcellularLocation>
        <location evidence="1">Membrane</location>
    </subcellularLocation>
</comment>
<evidence type="ECO:0000256" key="7">
    <source>
        <dbReference type="ARBA" id="ARBA00023180"/>
    </source>
</evidence>